<comment type="caution">
    <text evidence="1">The sequence shown here is derived from an EMBL/GenBank/DDBJ whole genome shotgun (WGS) entry which is preliminary data.</text>
</comment>
<dbReference type="EMBL" id="VIEB01001285">
    <property type="protein sequence ID" value="TQD73463.1"/>
    <property type="molecule type" value="Genomic_DNA"/>
</dbReference>
<sequence>MKRCWRNWSASSSTSSLAHVTRFDGQLPGPKHLQFSFNDASLSNSASTHELERNFKFQNNNHYFKKLLRARAGEQSHKLEREYSSEKKGMMNPIKLNIFPFSALFNLLLGTPHEPSKNKLVWFDKTPRFSEVIVAHVHSLV</sequence>
<reference evidence="1 2" key="1">
    <citation type="journal article" date="2019" name="G3 (Bethesda)">
        <title>Sequencing of a Wild Apple (Malus baccata) Genome Unravels the Differences Between Cultivated and Wild Apple Species Regarding Disease Resistance and Cold Tolerance.</title>
        <authorList>
            <person name="Chen X."/>
        </authorList>
    </citation>
    <scope>NUCLEOTIDE SEQUENCE [LARGE SCALE GENOMIC DNA]</scope>
    <source>
        <strain evidence="2">cv. Shandingzi</strain>
        <tissue evidence="1">Leaves</tissue>
    </source>
</reference>
<accession>A0A540KGY2</accession>
<organism evidence="1 2">
    <name type="scientific">Malus baccata</name>
    <name type="common">Siberian crab apple</name>
    <name type="synonym">Pyrus baccata</name>
    <dbReference type="NCBI Taxonomy" id="106549"/>
    <lineage>
        <taxon>Eukaryota</taxon>
        <taxon>Viridiplantae</taxon>
        <taxon>Streptophyta</taxon>
        <taxon>Embryophyta</taxon>
        <taxon>Tracheophyta</taxon>
        <taxon>Spermatophyta</taxon>
        <taxon>Magnoliopsida</taxon>
        <taxon>eudicotyledons</taxon>
        <taxon>Gunneridae</taxon>
        <taxon>Pentapetalae</taxon>
        <taxon>rosids</taxon>
        <taxon>fabids</taxon>
        <taxon>Rosales</taxon>
        <taxon>Rosaceae</taxon>
        <taxon>Amygdaloideae</taxon>
        <taxon>Maleae</taxon>
        <taxon>Malus</taxon>
    </lineage>
</organism>
<dbReference type="Proteomes" id="UP000315295">
    <property type="component" value="Unassembled WGS sequence"/>
</dbReference>
<evidence type="ECO:0000313" key="2">
    <source>
        <dbReference type="Proteomes" id="UP000315295"/>
    </source>
</evidence>
<protein>
    <submittedName>
        <fullName evidence="1">Uncharacterized protein</fullName>
    </submittedName>
</protein>
<proteinExistence type="predicted"/>
<keyword evidence="2" id="KW-1185">Reference proteome</keyword>
<dbReference type="AlphaFoldDB" id="A0A540KGY2"/>
<evidence type="ECO:0000313" key="1">
    <source>
        <dbReference type="EMBL" id="TQD73463.1"/>
    </source>
</evidence>
<name>A0A540KGY2_MALBA</name>
<gene>
    <name evidence="1" type="ORF">C1H46_041007</name>
</gene>